<dbReference type="Proteomes" id="UP001330812">
    <property type="component" value="Chromosome"/>
</dbReference>
<reference evidence="2 3" key="1">
    <citation type="journal article" date="2015" name="Int. J. Syst. Evol. Microbiol.">
        <title>Amycolatopsis rhabdoformis sp. nov., an actinomycete isolated from a tropical forest soil.</title>
        <authorList>
            <person name="Souza W.R."/>
            <person name="Silva R.E."/>
            <person name="Goodfellow M."/>
            <person name="Busarakam K."/>
            <person name="Figueiro F.S."/>
            <person name="Ferreira D."/>
            <person name="Rodrigues-Filho E."/>
            <person name="Moraes L.A.B."/>
            <person name="Zucchi T.D."/>
        </authorList>
    </citation>
    <scope>NUCLEOTIDE SEQUENCE [LARGE SCALE GENOMIC DNA]</scope>
    <source>
        <strain evidence="2 3">NCIMB 14900</strain>
    </source>
</reference>
<proteinExistence type="predicted"/>
<organism evidence="2 3">
    <name type="scientific">Amycolatopsis rhabdoformis</name>
    <dbReference type="NCBI Taxonomy" id="1448059"/>
    <lineage>
        <taxon>Bacteria</taxon>
        <taxon>Bacillati</taxon>
        <taxon>Actinomycetota</taxon>
        <taxon>Actinomycetes</taxon>
        <taxon>Pseudonocardiales</taxon>
        <taxon>Pseudonocardiaceae</taxon>
        <taxon>Amycolatopsis</taxon>
    </lineage>
</organism>
<keyword evidence="1" id="KW-0812">Transmembrane</keyword>
<sequence>MNGLEYSAMLIGGFLLFALALRGIQRLLNIGHRDRTARRSARRR</sequence>
<gene>
    <name evidence="2" type="ORF">VSH64_09075</name>
</gene>
<evidence type="ECO:0000313" key="2">
    <source>
        <dbReference type="EMBL" id="WSE32260.1"/>
    </source>
</evidence>
<accession>A0ABZ1IFL7</accession>
<dbReference type="RefSeq" id="WP_326835068.1">
    <property type="nucleotide sequence ID" value="NZ_CP142149.1"/>
</dbReference>
<evidence type="ECO:0000313" key="3">
    <source>
        <dbReference type="Proteomes" id="UP001330812"/>
    </source>
</evidence>
<keyword evidence="1" id="KW-1133">Transmembrane helix</keyword>
<feature type="transmembrane region" description="Helical" evidence="1">
    <location>
        <begin position="6"/>
        <end position="24"/>
    </location>
</feature>
<name>A0ABZ1IFL7_9PSEU</name>
<keyword evidence="1" id="KW-0472">Membrane</keyword>
<evidence type="ECO:0000256" key="1">
    <source>
        <dbReference type="SAM" id="Phobius"/>
    </source>
</evidence>
<dbReference type="EMBL" id="CP142149">
    <property type="protein sequence ID" value="WSE32260.1"/>
    <property type="molecule type" value="Genomic_DNA"/>
</dbReference>
<keyword evidence="3" id="KW-1185">Reference proteome</keyword>
<protein>
    <submittedName>
        <fullName evidence="2">Uncharacterized protein</fullName>
    </submittedName>
</protein>